<gene>
    <name evidence="1" type="ORF">PIB30_027798</name>
</gene>
<accession>A0ABU6RB73</accession>
<evidence type="ECO:0000313" key="2">
    <source>
        <dbReference type="Proteomes" id="UP001341840"/>
    </source>
</evidence>
<reference evidence="1 2" key="1">
    <citation type="journal article" date="2023" name="Plants (Basel)">
        <title>Bridging the Gap: Combining Genomics and Transcriptomics Approaches to Understand Stylosanthes scabra, an Orphan Legume from the Brazilian Caatinga.</title>
        <authorList>
            <person name="Ferreira-Neto J.R.C."/>
            <person name="da Silva M.D."/>
            <person name="Binneck E."/>
            <person name="de Melo N.F."/>
            <person name="da Silva R.H."/>
            <person name="de Melo A.L.T.M."/>
            <person name="Pandolfi V."/>
            <person name="Bustamante F.O."/>
            <person name="Brasileiro-Vidal A.C."/>
            <person name="Benko-Iseppon A.M."/>
        </authorList>
    </citation>
    <scope>NUCLEOTIDE SEQUENCE [LARGE SCALE GENOMIC DNA]</scope>
    <source>
        <tissue evidence="1">Leaves</tissue>
    </source>
</reference>
<comment type="caution">
    <text evidence="1">The sequence shown here is derived from an EMBL/GenBank/DDBJ whole genome shotgun (WGS) entry which is preliminary data.</text>
</comment>
<keyword evidence="2" id="KW-1185">Reference proteome</keyword>
<name>A0ABU6RB73_9FABA</name>
<evidence type="ECO:0000313" key="1">
    <source>
        <dbReference type="EMBL" id="MED6121188.1"/>
    </source>
</evidence>
<dbReference type="Proteomes" id="UP001341840">
    <property type="component" value="Unassembled WGS sequence"/>
</dbReference>
<dbReference type="EMBL" id="JASCZI010030316">
    <property type="protein sequence ID" value="MED6121188.1"/>
    <property type="molecule type" value="Genomic_DNA"/>
</dbReference>
<protein>
    <submittedName>
        <fullName evidence="1">Uncharacterized protein</fullName>
    </submittedName>
</protein>
<proteinExistence type="predicted"/>
<sequence length="127" mass="14210">MAPCHGLCMGCNKQKESVEGNELKGAILEGGLPFNKIYGLNVFEYANVDPRFNKEIFGVMPPPETVDPCPVTASWLTAMFGVMPENGTEIQILYVRRHTRAYIMLLLSTQLFEDKTVARVPIVVFML</sequence>
<organism evidence="1 2">
    <name type="scientific">Stylosanthes scabra</name>
    <dbReference type="NCBI Taxonomy" id="79078"/>
    <lineage>
        <taxon>Eukaryota</taxon>
        <taxon>Viridiplantae</taxon>
        <taxon>Streptophyta</taxon>
        <taxon>Embryophyta</taxon>
        <taxon>Tracheophyta</taxon>
        <taxon>Spermatophyta</taxon>
        <taxon>Magnoliopsida</taxon>
        <taxon>eudicotyledons</taxon>
        <taxon>Gunneridae</taxon>
        <taxon>Pentapetalae</taxon>
        <taxon>rosids</taxon>
        <taxon>fabids</taxon>
        <taxon>Fabales</taxon>
        <taxon>Fabaceae</taxon>
        <taxon>Papilionoideae</taxon>
        <taxon>50 kb inversion clade</taxon>
        <taxon>dalbergioids sensu lato</taxon>
        <taxon>Dalbergieae</taxon>
        <taxon>Pterocarpus clade</taxon>
        <taxon>Stylosanthes</taxon>
    </lineage>
</organism>